<evidence type="ECO:0000256" key="1">
    <source>
        <dbReference type="ARBA" id="ARBA00009710"/>
    </source>
</evidence>
<evidence type="ECO:0000256" key="2">
    <source>
        <dbReference type="ARBA" id="ARBA00022664"/>
    </source>
</evidence>
<dbReference type="Pfam" id="PF13869">
    <property type="entry name" value="NUDIX_2"/>
    <property type="match status" value="1"/>
</dbReference>
<dbReference type="InterPro" id="IPR016706">
    <property type="entry name" value="Cleav_polyA_spec_factor_su5"/>
</dbReference>
<evidence type="ECO:0000256" key="6">
    <source>
        <dbReference type="PIRNR" id="PIRNR017888"/>
    </source>
</evidence>
<evidence type="ECO:0000256" key="4">
    <source>
        <dbReference type="ARBA" id="ARBA00023242"/>
    </source>
</evidence>
<protein>
    <recommendedName>
        <fullName evidence="6">Pre-mRNA cleavage factor Im 25 kDa subunit</fullName>
    </recommendedName>
</protein>
<dbReference type="CDD" id="cd18871">
    <property type="entry name" value="NUDIX_Cfim25_Nudt21"/>
    <property type="match status" value="1"/>
</dbReference>
<dbReference type="EMBL" id="HBFA01008400">
    <property type="protein sequence ID" value="CAD8656371.1"/>
    <property type="molecule type" value="Transcribed_RNA"/>
</dbReference>
<dbReference type="SUPFAM" id="SSF55811">
    <property type="entry name" value="Nudix"/>
    <property type="match status" value="1"/>
</dbReference>
<reference evidence="7" key="1">
    <citation type="submission" date="2021-01" db="EMBL/GenBank/DDBJ databases">
        <authorList>
            <person name="Corre E."/>
            <person name="Pelletier E."/>
            <person name="Niang G."/>
            <person name="Scheremetjew M."/>
            <person name="Finn R."/>
            <person name="Kale V."/>
            <person name="Holt S."/>
            <person name="Cochrane G."/>
            <person name="Meng A."/>
            <person name="Brown T."/>
            <person name="Cohen L."/>
        </authorList>
    </citation>
    <scope>NUCLEOTIDE SEQUENCE</scope>
    <source>
        <strain evidence="7">CCMP722</strain>
    </source>
</reference>
<comment type="function">
    <text evidence="5">Component of the cleavage factor Im (CFIm) complex that plays a key role in pre-mRNA 3'-processing. Involved in association with CPSF6 or CPSF7 in pre-MRNA 3'-end poly(A) site cleavage and poly(A) addition. NUDT21/CPSF5 binds to cleavage and polyadenylation RNA substrates. The homodimer mediates simultaneous sequence-specific recognition of two 5'-UGUA-3' elements within the pre-mRNA. Binds to, but does not hydrolyze mono- and di-adenosine nucleotides. May have a role in mRNA export.</text>
</comment>
<name>A0A7S0N1Q4_9CHLO</name>
<dbReference type="PIRSF" id="PIRSF017888">
    <property type="entry name" value="CPSF-25"/>
    <property type="match status" value="1"/>
</dbReference>
<proteinExistence type="inferred from homology"/>
<organism evidence="7">
    <name type="scientific">Pyramimonas obovata</name>
    <dbReference type="NCBI Taxonomy" id="1411642"/>
    <lineage>
        <taxon>Eukaryota</taxon>
        <taxon>Viridiplantae</taxon>
        <taxon>Chlorophyta</taxon>
        <taxon>Pyramimonadophyceae</taxon>
        <taxon>Pyramimonadales</taxon>
        <taxon>Pyramimonadaceae</taxon>
        <taxon>Pyramimonas</taxon>
        <taxon>Pyramimonas incertae sedis</taxon>
    </lineage>
</organism>
<dbReference type="InterPro" id="IPR015797">
    <property type="entry name" value="NUDIX_hydrolase-like_dom_sf"/>
</dbReference>
<comment type="subcellular location">
    <subcellularLocation>
        <location evidence="6">Nucleus</location>
    </subcellularLocation>
    <text evidence="6">In punctate subnuclear structures localized adjacent to nuclear speckles, called paraspeckles.</text>
</comment>
<keyword evidence="3 6" id="KW-0694">RNA-binding</keyword>
<comment type="similarity">
    <text evidence="1 6">Belongs to the Nudix hydrolase family. CPSF5 subfamily.</text>
</comment>
<dbReference type="GO" id="GO:0005849">
    <property type="term" value="C:mRNA cleavage factor complex"/>
    <property type="evidence" value="ECO:0007669"/>
    <property type="project" value="UniProtKB-UniRule"/>
</dbReference>
<dbReference type="GO" id="GO:0031124">
    <property type="term" value="P:mRNA 3'-end processing"/>
    <property type="evidence" value="ECO:0007669"/>
    <property type="project" value="InterPro"/>
</dbReference>
<comment type="subunit">
    <text evidence="6">Homodimer. Component of the cleavage factor Im (CFIm) complex.</text>
</comment>
<dbReference type="Gene3D" id="3.90.79.10">
    <property type="entry name" value="Nucleoside Triphosphate Pyrophosphohydrolase"/>
    <property type="match status" value="1"/>
</dbReference>
<keyword evidence="2 6" id="KW-0507">mRNA processing</keyword>
<accession>A0A7S0N1Q4</accession>
<dbReference type="PANTHER" id="PTHR13047">
    <property type="entry name" value="PRE-MRNA CLEAVAGE FACTOR IM, 25KD SUBUNIT"/>
    <property type="match status" value="1"/>
</dbReference>
<dbReference type="FunFam" id="3.90.79.10:FF:000020">
    <property type="entry name" value="Pre-mRNA cleavage factor Im subunit 2"/>
    <property type="match status" value="1"/>
</dbReference>
<dbReference type="GO" id="GO:0003729">
    <property type="term" value="F:mRNA binding"/>
    <property type="evidence" value="ECO:0007669"/>
    <property type="project" value="UniProtKB-UniRule"/>
</dbReference>
<evidence type="ECO:0000313" key="7">
    <source>
        <dbReference type="EMBL" id="CAD8656371.1"/>
    </source>
</evidence>
<gene>
    <name evidence="7" type="ORF">POBO1169_LOCUS4406</name>
</gene>
<keyword evidence="4 6" id="KW-0539">Nucleus</keyword>
<sequence>METYHSTIQKSLHLYPVSNYTIGTKTPKVQKYTTANERFQQMKDKYAIEGVRRSVEAIVLVQEHNHPHILLLQVSADEWRLPGGRLRPGEGEVEGLQRKLVNKLAPAAGPPVNWEISECAGVWWRPNFESHVYPYLPPHITKPKECTKIYVVQMPERCTLAVPKNFKLLAVPLFELYEKAQRYGPSIAAIPQLLSRFNISMT</sequence>
<dbReference type="AlphaFoldDB" id="A0A7S0N1Q4"/>
<evidence type="ECO:0000256" key="3">
    <source>
        <dbReference type="ARBA" id="ARBA00022884"/>
    </source>
</evidence>
<evidence type="ECO:0000256" key="5">
    <source>
        <dbReference type="ARBA" id="ARBA00054854"/>
    </source>
</evidence>